<dbReference type="Proteomes" id="UP001595904">
    <property type="component" value="Unassembled WGS sequence"/>
</dbReference>
<evidence type="ECO:0008006" key="3">
    <source>
        <dbReference type="Google" id="ProtNLM"/>
    </source>
</evidence>
<accession>A0ABV8SK24</accession>
<comment type="caution">
    <text evidence="1">The sequence shown here is derived from an EMBL/GenBank/DDBJ whole genome shotgun (WGS) entry which is preliminary data.</text>
</comment>
<protein>
    <recommendedName>
        <fullName evidence="3">Cytochrome c domain-containing protein</fullName>
    </recommendedName>
</protein>
<dbReference type="EMBL" id="JBHSDU010000001">
    <property type="protein sequence ID" value="MFC4307882.1"/>
    <property type="molecule type" value="Genomic_DNA"/>
</dbReference>
<gene>
    <name evidence="1" type="ORF">ACFPN2_02205</name>
</gene>
<evidence type="ECO:0000313" key="1">
    <source>
        <dbReference type="EMBL" id="MFC4307882.1"/>
    </source>
</evidence>
<dbReference type="RefSeq" id="WP_380594526.1">
    <property type="nucleotide sequence ID" value="NZ_JBHSDU010000001.1"/>
</dbReference>
<evidence type="ECO:0000313" key="2">
    <source>
        <dbReference type="Proteomes" id="UP001595904"/>
    </source>
</evidence>
<organism evidence="1 2">
    <name type="scientific">Steroidobacter flavus</name>
    <dbReference type="NCBI Taxonomy" id="1842136"/>
    <lineage>
        <taxon>Bacteria</taxon>
        <taxon>Pseudomonadati</taxon>
        <taxon>Pseudomonadota</taxon>
        <taxon>Gammaproteobacteria</taxon>
        <taxon>Steroidobacterales</taxon>
        <taxon>Steroidobacteraceae</taxon>
        <taxon>Steroidobacter</taxon>
    </lineage>
</organism>
<dbReference type="PROSITE" id="PS51257">
    <property type="entry name" value="PROKAR_LIPOPROTEIN"/>
    <property type="match status" value="1"/>
</dbReference>
<keyword evidence="2" id="KW-1185">Reference proteome</keyword>
<proteinExistence type="predicted"/>
<sequence length="575" mass="62642">MSRVLWTLLCYLAVVSCSENDSPDHATAESRAVTFPLEVLGAPGKEVALIVKLDAATLSSTSTVAVALTLHNIVQTESADLAINGGPPIDLSSADGPFNHPDGRVTTATVPIDRAQLVAGNNRFVFRYKRQVVDDGSAISGYRVLKVAINVGDRTIQVEAPAEDPQLWRPMREDAQSLERGRFFFSDVSRDDGPACTRCHADSGADLQYYAFSNNSIVERAMFHRFTREEAEDIASYIRSLNVVSAGRPYQAPFQPGADNVGAAGASINTVLTDDAAFAKSVVSYAPWESAGAVDTFLLPTSVQAPTWLRWLPRTLDPTWFTRNDGVLAKAEQALASEPSIENARTFMSAAMRVGTDVLVTTGDHHARIDVLRFAAVKLWDWSRRSGFNSPDHGLPDGGPAYPYEVGFAFFEAAAAGKAVQEAMDQTMSWWWAQLAANPGRGLSSGRRPLNYQDVLTAASGAGLGPEQLRFLYLYGSWEESRGELATAWGTEQGPVRLLDVPLSTLAFPDRLEVVLRFLRRETEFLNSGGQLTQGHHRTLAQAWNRTCEQFTADQRATVRAAAPTDVWTDLAGCP</sequence>
<dbReference type="SUPFAM" id="SSF46626">
    <property type="entry name" value="Cytochrome c"/>
    <property type="match status" value="1"/>
</dbReference>
<name>A0ABV8SK24_9GAMM</name>
<reference evidence="2" key="1">
    <citation type="journal article" date="2019" name="Int. J. Syst. Evol. Microbiol.">
        <title>The Global Catalogue of Microorganisms (GCM) 10K type strain sequencing project: providing services to taxonomists for standard genome sequencing and annotation.</title>
        <authorList>
            <consortium name="The Broad Institute Genomics Platform"/>
            <consortium name="The Broad Institute Genome Sequencing Center for Infectious Disease"/>
            <person name="Wu L."/>
            <person name="Ma J."/>
        </authorList>
    </citation>
    <scope>NUCLEOTIDE SEQUENCE [LARGE SCALE GENOMIC DNA]</scope>
    <source>
        <strain evidence="2">CGMCC 1.10759</strain>
    </source>
</reference>
<dbReference type="InterPro" id="IPR036909">
    <property type="entry name" value="Cyt_c-like_dom_sf"/>
</dbReference>